<keyword evidence="2" id="KW-0812">Transmembrane</keyword>
<dbReference type="STRING" id="1797517.A3F61_04385"/>
<feature type="region of interest" description="Disordered" evidence="1">
    <location>
        <begin position="112"/>
        <end position="131"/>
    </location>
</feature>
<evidence type="ECO:0008006" key="5">
    <source>
        <dbReference type="Google" id="ProtNLM"/>
    </source>
</evidence>
<dbReference type="Proteomes" id="UP000178272">
    <property type="component" value="Unassembled WGS sequence"/>
</dbReference>
<keyword evidence="2" id="KW-1133">Transmembrane helix</keyword>
<evidence type="ECO:0000256" key="1">
    <source>
        <dbReference type="SAM" id="MobiDB-lite"/>
    </source>
</evidence>
<keyword evidence="2" id="KW-0472">Membrane</keyword>
<evidence type="ECO:0000256" key="2">
    <source>
        <dbReference type="SAM" id="Phobius"/>
    </source>
</evidence>
<dbReference type="Pfam" id="PF11303">
    <property type="entry name" value="DUF3105"/>
    <property type="match status" value="2"/>
</dbReference>
<name>A0A1G1V6S2_9BACT</name>
<dbReference type="InterPro" id="IPR021454">
    <property type="entry name" value="DUF3105"/>
</dbReference>
<sequence>MKGNLVWIALAVLVIAGIGWMWYGASKPLTGEVVADLGREHVPPGTKVDYNSNPPTSGNHYADWIKKGVFDQPKDDGNLIHSLEHGYIIMSYNCEVHPQGLKLVPQALAHTGEDEATPSAESTPSATISGGDWDLPECKELVAKLAGVYKKKGEDRLIVVPRPALDARIALTAWTRIDKLKDFDEKRIIKFIDAFRNQGPEKTME</sequence>
<feature type="compositionally biased region" description="Polar residues" evidence="1">
    <location>
        <begin position="119"/>
        <end position="128"/>
    </location>
</feature>
<comment type="caution">
    <text evidence="3">The sequence shown here is derived from an EMBL/GenBank/DDBJ whole genome shotgun (WGS) entry which is preliminary data.</text>
</comment>
<reference evidence="3 4" key="1">
    <citation type="journal article" date="2016" name="Nat. Commun.">
        <title>Thousands of microbial genomes shed light on interconnected biogeochemical processes in an aquifer system.</title>
        <authorList>
            <person name="Anantharaman K."/>
            <person name="Brown C.T."/>
            <person name="Hug L.A."/>
            <person name="Sharon I."/>
            <person name="Castelle C.J."/>
            <person name="Probst A.J."/>
            <person name="Thomas B.C."/>
            <person name="Singh A."/>
            <person name="Wilkins M.J."/>
            <person name="Karaoz U."/>
            <person name="Brodie E.L."/>
            <person name="Williams K.H."/>
            <person name="Hubbard S.S."/>
            <person name="Banfield J.F."/>
        </authorList>
    </citation>
    <scope>NUCLEOTIDE SEQUENCE [LARGE SCALE GENOMIC DNA]</scope>
</reference>
<proteinExistence type="predicted"/>
<evidence type="ECO:0000313" key="4">
    <source>
        <dbReference type="Proteomes" id="UP000178272"/>
    </source>
</evidence>
<dbReference type="AlphaFoldDB" id="A0A1G1V6S2"/>
<feature type="transmembrane region" description="Helical" evidence="2">
    <location>
        <begin position="6"/>
        <end position="23"/>
    </location>
</feature>
<evidence type="ECO:0000313" key="3">
    <source>
        <dbReference type="EMBL" id="OGY11089.1"/>
    </source>
</evidence>
<dbReference type="EMBL" id="MHCA01000044">
    <property type="protein sequence ID" value="OGY11089.1"/>
    <property type="molecule type" value="Genomic_DNA"/>
</dbReference>
<organism evidence="3 4">
    <name type="scientific">Candidatus Blackburnbacteria bacterium RIFCSPHIGHO2_12_FULL_41_13b</name>
    <dbReference type="NCBI Taxonomy" id="1797517"/>
    <lineage>
        <taxon>Bacteria</taxon>
        <taxon>Candidatus Blackburniibacteriota</taxon>
    </lineage>
</organism>
<protein>
    <recommendedName>
        <fullName evidence="5">DUF3105 domain-containing protein</fullName>
    </recommendedName>
</protein>
<accession>A0A1G1V6S2</accession>
<gene>
    <name evidence="3" type="ORF">A3F61_04385</name>
</gene>